<organism evidence="2 3">
    <name type="scientific">Botryosphaeria dothidea</name>
    <dbReference type="NCBI Taxonomy" id="55169"/>
    <lineage>
        <taxon>Eukaryota</taxon>
        <taxon>Fungi</taxon>
        <taxon>Dikarya</taxon>
        <taxon>Ascomycota</taxon>
        <taxon>Pezizomycotina</taxon>
        <taxon>Dothideomycetes</taxon>
        <taxon>Dothideomycetes incertae sedis</taxon>
        <taxon>Botryosphaeriales</taxon>
        <taxon>Botryosphaeriaceae</taxon>
        <taxon>Botryosphaeria</taxon>
    </lineage>
</organism>
<protein>
    <submittedName>
        <fullName evidence="2">Uncharacterized protein</fullName>
    </submittedName>
</protein>
<evidence type="ECO:0000256" key="1">
    <source>
        <dbReference type="SAM" id="MobiDB-lite"/>
    </source>
</evidence>
<reference evidence="2" key="1">
    <citation type="submission" date="2020-04" db="EMBL/GenBank/DDBJ databases">
        <title>Genome Assembly and Annotation of Botryosphaeria dothidea sdau 11-99, a Latent Pathogen of Apple Fruit Ring Rot in China.</title>
        <authorList>
            <person name="Yu C."/>
            <person name="Diao Y."/>
            <person name="Lu Q."/>
            <person name="Zhao J."/>
            <person name="Cui S."/>
            <person name="Peng C."/>
            <person name="He B."/>
            <person name="Liu H."/>
        </authorList>
    </citation>
    <scope>NUCLEOTIDE SEQUENCE [LARGE SCALE GENOMIC DNA]</scope>
    <source>
        <strain evidence="2">Sdau11-99</strain>
    </source>
</reference>
<accession>A0A8H4IPG0</accession>
<evidence type="ECO:0000313" key="3">
    <source>
        <dbReference type="Proteomes" id="UP000572817"/>
    </source>
</evidence>
<dbReference type="Proteomes" id="UP000572817">
    <property type="component" value="Unassembled WGS sequence"/>
</dbReference>
<feature type="region of interest" description="Disordered" evidence="1">
    <location>
        <begin position="389"/>
        <end position="449"/>
    </location>
</feature>
<evidence type="ECO:0000313" key="2">
    <source>
        <dbReference type="EMBL" id="KAF4304920.1"/>
    </source>
</evidence>
<sequence>MQALPFPTPPKPPGPNRDAYGFIIPDTSHLHPLFKLLNPGATFQSQMFHPKYHYPAPYSAPCIVEFRPDDPIKDAKRVFIGWLPPNSTAHEDPSDLESYSATPTMDREPFRACLQLRLGLDHDYDNAADEHPDPDAYGPLLWLRMPLRTEAPEAPLPGGSSHAAPSTDTSAFVYLAYPALTWYPPAILRDAAADDDDDDDDDDDAEPPGITLTRYTPTTRIPPYVRAAMHDARLARADMCAIDIATVRGGLPLVPGKWMRLRSAVDNALLYDLRALARARAFRVHLPWTPMLAWRVQEMAWRVEREVEASDGRCAKVDTKRLFVGEERVGAAEAWGNFLEWRRKRGAGAAEKRKVVWLCEHKISSTVDRLGLVVRDEEELMEREVEELRAKKRKQEETSGGKGLGHRRSVSENVSSSRLKARDGGGDEEKGANSDEICYNKRPKRKSVG</sequence>
<proteinExistence type="predicted"/>
<feature type="compositionally biased region" description="Acidic residues" evidence="1">
    <location>
        <begin position="193"/>
        <end position="206"/>
    </location>
</feature>
<feature type="compositionally biased region" description="Basic and acidic residues" evidence="1">
    <location>
        <begin position="420"/>
        <end position="433"/>
    </location>
</feature>
<gene>
    <name evidence="2" type="ORF">GTA08_BOTSDO06468</name>
</gene>
<feature type="compositionally biased region" description="Basic and acidic residues" evidence="1">
    <location>
        <begin position="389"/>
        <end position="399"/>
    </location>
</feature>
<comment type="caution">
    <text evidence="2">The sequence shown here is derived from an EMBL/GenBank/DDBJ whole genome shotgun (WGS) entry which is preliminary data.</text>
</comment>
<dbReference type="AlphaFoldDB" id="A0A8H4IPG0"/>
<name>A0A8H4IPG0_9PEZI</name>
<keyword evidence="3" id="KW-1185">Reference proteome</keyword>
<feature type="region of interest" description="Disordered" evidence="1">
    <location>
        <begin position="191"/>
        <end position="216"/>
    </location>
</feature>
<dbReference type="OrthoDB" id="10512563at2759"/>
<dbReference type="EMBL" id="WWBZ02000040">
    <property type="protein sequence ID" value="KAF4304920.1"/>
    <property type="molecule type" value="Genomic_DNA"/>
</dbReference>